<dbReference type="EMBL" id="DSIY01000276">
    <property type="protein sequence ID" value="HEG92103.1"/>
    <property type="molecule type" value="Genomic_DNA"/>
</dbReference>
<dbReference type="InterPro" id="IPR011008">
    <property type="entry name" value="Dimeric_a/b-barrel"/>
</dbReference>
<gene>
    <name evidence="3" type="ORF">ENP34_11805</name>
</gene>
<dbReference type="Pfam" id="PF03795">
    <property type="entry name" value="YCII"/>
    <property type="match status" value="1"/>
</dbReference>
<comment type="similarity">
    <text evidence="1">Belongs to the YciI family.</text>
</comment>
<sequence length="86" mass="10045">MKYAAFIRYGNPEKIAEVRPTHRQYLSQLKETGKLWASGPFTDDSGALIIYEAESEEEAWRLIEQDPFHEAGVFQEIQLKPWNQVF</sequence>
<feature type="domain" description="YCII-related" evidence="2">
    <location>
        <begin position="1"/>
        <end position="83"/>
    </location>
</feature>
<dbReference type="InterPro" id="IPR005545">
    <property type="entry name" value="YCII"/>
</dbReference>
<dbReference type="SUPFAM" id="SSF54909">
    <property type="entry name" value="Dimeric alpha+beta barrel"/>
    <property type="match status" value="1"/>
</dbReference>
<accession>A0A831TJV2</accession>
<comment type="caution">
    <text evidence="3">The sequence shown here is derived from an EMBL/GenBank/DDBJ whole genome shotgun (WGS) entry which is preliminary data.</text>
</comment>
<proteinExistence type="inferred from homology"/>
<reference evidence="3" key="1">
    <citation type="journal article" date="2020" name="mSystems">
        <title>Genome- and Community-Level Interaction Insights into Carbon Utilization and Element Cycling Functions of Hydrothermarchaeota in Hydrothermal Sediment.</title>
        <authorList>
            <person name="Zhou Z."/>
            <person name="Liu Y."/>
            <person name="Xu W."/>
            <person name="Pan J."/>
            <person name="Luo Z.H."/>
            <person name="Li M."/>
        </authorList>
    </citation>
    <scope>NUCLEOTIDE SEQUENCE [LARGE SCALE GENOMIC DNA]</scope>
    <source>
        <strain evidence="3">SpSt-210</strain>
    </source>
</reference>
<organism evidence="3">
    <name type="scientific">Thermorudis peleae</name>
    <dbReference type="NCBI Taxonomy" id="1382356"/>
    <lineage>
        <taxon>Bacteria</taxon>
        <taxon>Pseudomonadati</taxon>
        <taxon>Thermomicrobiota</taxon>
        <taxon>Thermomicrobia</taxon>
        <taxon>Thermomicrobia incertae sedis</taxon>
        <taxon>Thermorudis</taxon>
    </lineage>
</organism>
<evidence type="ECO:0000256" key="1">
    <source>
        <dbReference type="ARBA" id="ARBA00007689"/>
    </source>
</evidence>
<protein>
    <recommendedName>
        <fullName evidence="2">YCII-related domain-containing protein</fullName>
    </recommendedName>
</protein>
<evidence type="ECO:0000259" key="2">
    <source>
        <dbReference type="Pfam" id="PF03795"/>
    </source>
</evidence>
<name>A0A831TJV2_9BACT</name>
<dbReference type="PANTHER" id="PTHR37828:SF1">
    <property type="entry name" value="YCII-RELATED DOMAIN-CONTAINING PROTEIN"/>
    <property type="match status" value="1"/>
</dbReference>
<dbReference type="Gene3D" id="3.30.70.1060">
    <property type="entry name" value="Dimeric alpha+beta barrel"/>
    <property type="match status" value="1"/>
</dbReference>
<dbReference type="AlphaFoldDB" id="A0A831TJV2"/>
<evidence type="ECO:0000313" key="3">
    <source>
        <dbReference type="EMBL" id="HEG92103.1"/>
    </source>
</evidence>
<dbReference type="PANTHER" id="PTHR37828">
    <property type="entry name" value="GSR2449 PROTEIN"/>
    <property type="match status" value="1"/>
</dbReference>